<evidence type="ECO:0000313" key="3">
    <source>
        <dbReference type="Proteomes" id="UP000499080"/>
    </source>
</evidence>
<evidence type="ECO:0000313" key="2">
    <source>
        <dbReference type="EMBL" id="GBO05638.1"/>
    </source>
</evidence>
<reference evidence="2 3" key="1">
    <citation type="journal article" date="2019" name="Sci. Rep.">
        <title>Orb-weaving spider Araneus ventricosus genome elucidates the spidroin gene catalogue.</title>
        <authorList>
            <person name="Kono N."/>
            <person name="Nakamura H."/>
            <person name="Ohtoshi R."/>
            <person name="Moran D.A.P."/>
            <person name="Shinohara A."/>
            <person name="Yoshida Y."/>
            <person name="Fujiwara M."/>
            <person name="Mori M."/>
            <person name="Tomita M."/>
            <person name="Arakawa K."/>
        </authorList>
    </citation>
    <scope>NUCLEOTIDE SEQUENCE [LARGE SCALE GENOMIC DNA]</scope>
</reference>
<evidence type="ECO:0000256" key="1">
    <source>
        <dbReference type="SAM" id="MobiDB-lite"/>
    </source>
</evidence>
<name>A0A4Y2TYD6_ARAVE</name>
<feature type="compositionally biased region" description="Basic residues" evidence="1">
    <location>
        <begin position="1"/>
        <end position="18"/>
    </location>
</feature>
<dbReference type="EMBL" id="BGPR01032199">
    <property type="protein sequence ID" value="GBO05638.1"/>
    <property type="molecule type" value="Genomic_DNA"/>
</dbReference>
<gene>
    <name evidence="2" type="ORF">AVEN_119965_2</name>
</gene>
<protein>
    <submittedName>
        <fullName evidence="2">Uncharacterized protein</fullName>
    </submittedName>
</protein>
<accession>A0A4Y2TYD6</accession>
<comment type="caution">
    <text evidence="2">The sequence shown here is derived from an EMBL/GenBank/DDBJ whole genome shotgun (WGS) entry which is preliminary data.</text>
</comment>
<dbReference type="Proteomes" id="UP000499080">
    <property type="component" value="Unassembled WGS sequence"/>
</dbReference>
<dbReference type="AlphaFoldDB" id="A0A4Y2TYD6"/>
<keyword evidence="3" id="KW-1185">Reference proteome</keyword>
<feature type="compositionally biased region" description="Acidic residues" evidence="1">
    <location>
        <begin position="34"/>
        <end position="47"/>
    </location>
</feature>
<proteinExistence type="predicted"/>
<organism evidence="2 3">
    <name type="scientific">Araneus ventricosus</name>
    <name type="common">Orbweaver spider</name>
    <name type="synonym">Epeira ventricosa</name>
    <dbReference type="NCBI Taxonomy" id="182803"/>
    <lineage>
        <taxon>Eukaryota</taxon>
        <taxon>Metazoa</taxon>
        <taxon>Ecdysozoa</taxon>
        <taxon>Arthropoda</taxon>
        <taxon>Chelicerata</taxon>
        <taxon>Arachnida</taxon>
        <taxon>Araneae</taxon>
        <taxon>Araneomorphae</taxon>
        <taxon>Entelegynae</taxon>
        <taxon>Araneoidea</taxon>
        <taxon>Araneidae</taxon>
        <taxon>Araneus</taxon>
    </lineage>
</organism>
<sequence length="102" mass="12142">MSRVRRIKKKKGSKKTLKVPRQQYVPPQRHQQDETEAEPNLEDEPTVEETQAVLLKGEYDPKELSERQPVHVEPRSTMMKFCYCAIYHFYDNWKCLSCLMVL</sequence>
<feature type="region of interest" description="Disordered" evidence="1">
    <location>
        <begin position="1"/>
        <end position="48"/>
    </location>
</feature>